<proteinExistence type="predicted"/>
<evidence type="ECO:0000313" key="2">
    <source>
        <dbReference type="EMBL" id="MFC6035204.1"/>
    </source>
</evidence>
<accession>A0ABW1KTC4</accession>
<keyword evidence="3" id="KW-1185">Reference proteome</keyword>
<protein>
    <submittedName>
        <fullName evidence="2">Aldo/keto reductase</fullName>
    </submittedName>
</protein>
<organism evidence="2 3">
    <name type="scientific">Hyphococcus aureus</name>
    <dbReference type="NCBI Taxonomy" id="2666033"/>
    <lineage>
        <taxon>Bacteria</taxon>
        <taxon>Pseudomonadati</taxon>
        <taxon>Pseudomonadota</taxon>
        <taxon>Alphaproteobacteria</taxon>
        <taxon>Parvularculales</taxon>
        <taxon>Parvularculaceae</taxon>
        <taxon>Hyphococcus</taxon>
    </lineage>
</organism>
<dbReference type="CDD" id="cd19095">
    <property type="entry name" value="AKR_PA4992-like"/>
    <property type="match status" value="1"/>
</dbReference>
<dbReference type="Proteomes" id="UP001596116">
    <property type="component" value="Unassembled WGS sequence"/>
</dbReference>
<dbReference type="InterPro" id="IPR036812">
    <property type="entry name" value="NAD(P)_OxRdtase_dom_sf"/>
</dbReference>
<sequence>MTQNNAAGLIFFRRKVPQSGSAMNASTPDRRTVLTGAAAALAVPAFANAQPPQQLYKTIPSTGIAIPAVGMGSWLTFDVGANAQLRAARTEVLREFFRLGGAVIDSSPMYGTSQAVIGHALDELGRPDRTFAADKVWIDDGAQGPAQIDESRRRWGVDRFNLLQVHNLVSWRAHLETLFAMKAEGQLAHVGVTSYSGHHYDEMERILRDHPIDFIQLTYNMADRRAENRLLPMAHEKGVAVIANRPFGEGAVINAAKRHPLPEIAAEIGAANWAQFLLKFIISHPAITAAIPATRRVDHMRENMGALSGSMPDRDLRLRMVQSFDAL</sequence>
<dbReference type="RefSeq" id="WP_379879469.1">
    <property type="nucleotide sequence ID" value="NZ_JBHPON010000001.1"/>
</dbReference>
<dbReference type="SUPFAM" id="SSF51430">
    <property type="entry name" value="NAD(P)-linked oxidoreductase"/>
    <property type="match status" value="1"/>
</dbReference>
<reference evidence="2 3" key="1">
    <citation type="submission" date="2024-09" db="EMBL/GenBank/DDBJ databases">
        <authorList>
            <person name="Zhang Z.-H."/>
        </authorList>
    </citation>
    <scope>NUCLEOTIDE SEQUENCE [LARGE SCALE GENOMIC DNA]</scope>
    <source>
        <strain evidence="2 3">HHTR114</strain>
    </source>
</reference>
<evidence type="ECO:0000313" key="3">
    <source>
        <dbReference type="Proteomes" id="UP001596116"/>
    </source>
</evidence>
<name>A0ABW1KTC4_9PROT</name>
<dbReference type="PANTHER" id="PTHR43638:SF3">
    <property type="entry name" value="ALDEHYDE REDUCTASE"/>
    <property type="match status" value="1"/>
</dbReference>
<dbReference type="InterPro" id="IPR023210">
    <property type="entry name" value="NADP_OxRdtase_dom"/>
</dbReference>
<dbReference type="PANTHER" id="PTHR43638">
    <property type="entry name" value="OXIDOREDUCTASE, ALDO/KETO REDUCTASE FAMILY PROTEIN"/>
    <property type="match status" value="1"/>
</dbReference>
<evidence type="ECO:0000259" key="1">
    <source>
        <dbReference type="Pfam" id="PF00248"/>
    </source>
</evidence>
<gene>
    <name evidence="2" type="ORF">ACFMB1_06585</name>
</gene>
<comment type="caution">
    <text evidence="2">The sequence shown here is derived from an EMBL/GenBank/DDBJ whole genome shotgun (WGS) entry which is preliminary data.</text>
</comment>
<dbReference type="Gene3D" id="3.20.20.100">
    <property type="entry name" value="NADP-dependent oxidoreductase domain"/>
    <property type="match status" value="1"/>
</dbReference>
<dbReference type="EMBL" id="JBHPON010000001">
    <property type="protein sequence ID" value="MFC6035204.1"/>
    <property type="molecule type" value="Genomic_DNA"/>
</dbReference>
<dbReference type="Pfam" id="PF00248">
    <property type="entry name" value="Aldo_ket_red"/>
    <property type="match status" value="1"/>
</dbReference>
<feature type="domain" description="NADP-dependent oxidoreductase" evidence="1">
    <location>
        <begin position="69"/>
        <end position="313"/>
    </location>
</feature>